<dbReference type="EMBL" id="KN847914">
    <property type="protein sequence ID" value="KIR37770.1"/>
    <property type="molecule type" value="Genomic_DNA"/>
</dbReference>
<dbReference type="AlphaFoldDB" id="A0A0D0UYH3"/>
<dbReference type="Proteomes" id="UP000053392">
    <property type="component" value="Unassembled WGS sequence"/>
</dbReference>
<keyword evidence="2" id="KW-1185">Reference proteome</keyword>
<protein>
    <submittedName>
        <fullName evidence="1">Uncharacterized protein</fullName>
    </submittedName>
</protein>
<dbReference type="HOGENOM" id="CLU_2558222_0_0_1"/>
<evidence type="ECO:0000313" key="1">
    <source>
        <dbReference type="EMBL" id="KIR37770.1"/>
    </source>
</evidence>
<gene>
    <name evidence="1" type="ORF">I313_06500</name>
</gene>
<reference evidence="1 2" key="1">
    <citation type="submission" date="2015-01" db="EMBL/GenBank/DDBJ databases">
        <title>The Genome Sequence of Cryptococcus gattii Ram5.</title>
        <authorList>
            <consortium name="The Broad Institute Genomics Platform"/>
            <person name="Cuomo C."/>
            <person name="Litvintseva A."/>
            <person name="Chen Y."/>
            <person name="Heitman J."/>
            <person name="Sun S."/>
            <person name="Springer D."/>
            <person name="Dromer F."/>
            <person name="Young S."/>
            <person name="Zeng Q."/>
            <person name="Gargeya S."/>
            <person name="Abouelleil A."/>
            <person name="Alvarado L."/>
            <person name="Chapman S.B."/>
            <person name="Gainer-Dewar J."/>
            <person name="Goldberg J."/>
            <person name="Griggs A."/>
            <person name="Gujja S."/>
            <person name="Hansen M."/>
            <person name="Howarth C."/>
            <person name="Imamovic A."/>
            <person name="Larimer J."/>
            <person name="Murphy C."/>
            <person name="Naylor J."/>
            <person name="Pearson M."/>
            <person name="Priest M."/>
            <person name="Roberts A."/>
            <person name="Saif S."/>
            <person name="Shea T."/>
            <person name="Sykes S."/>
            <person name="Wortman J."/>
            <person name="Nusbaum C."/>
            <person name="Birren B."/>
        </authorList>
    </citation>
    <scope>NUCLEOTIDE SEQUENCE [LARGE SCALE GENOMIC DNA]</scope>
    <source>
        <strain evidence="1 2">Ram5</strain>
    </source>
</reference>
<name>A0A0D0UYH3_9TREE</name>
<sequence length="82" mass="9192">MPGKYIVNIAISVSVKGNIEGIDPDRVMNEGDPICLSRMNIAEEDKRCARIIELEDHLGHRELLKLITIDLPYIPNAQMPHG</sequence>
<evidence type="ECO:0000313" key="2">
    <source>
        <dbReference type="Proteomes" id="UP000053392"/>
    </source>
</evidence>
<proteinExistence type="predicted"/>
<organism evidence="1 2">
    <name type="scientific">Cryptococcus deuterogattii Ram5</name>
    <dbReference type="NCBI Taxonomy" id="1296110"/>
    <lineage>
        <taxon>Eukaryota</taxon>
        <taxon>Fungi</taxon>
        <taxon>Dikarya</taxon>
        <taxon>Basidiomycota</taxon>
        <taxon>Agaricomycotina</taxon>
        <taxon>Tremellomycetes</taxon>
        <taxon>Tremellales</taxon>
        <taxon>Cryptococcaceae</taxon>
        <taxon>Cryptococcus</taxon>
        <taxon>Cryptococcus gattii species complex</taxon>
    </lineage>
</organism>
<accession>A0A0D0UYH3</accession>